<sequence length="320" mass="33507">MTAWASALAAVLLTGTGALTGTPLFSFTDSDITESSGLVDTGDVVYTINDSGAGPVLYAVDPATGDTVATTTYSDGDVSDVEALAPGPDGTVWVGDIGDNARRRDSVTVYRVTPGQGDAPSYELTYPDGPRDAETLLVQPGTGRLFVVSKTIFGGVVYAAPRRLDPDRPNRLRRFADVPGLLTDGAFLPDGEHVLLRGYGQAWLLTFPDFGVLASFDLPEQKQGEGLSVGADGRILLSSEGEGSTVLETTLPRPVQRRLEDPQGPAPTPEPSGSSDPRSGPVPGSEDFPVPTWAAAASVVAAAGFAWLVALGVRSRRRRH</sequence>
<name>A0A7G9RDT2_9ACTN</name>
<dbReference type="AlphaFoldDB" id="A0A7G9RDT2"/>
<feature type="transmembrane region" description="Helical" evidence="2">
    <location>
        <begin position="293"/>
        <end position="313"/>
    </location>
</feature>
<dbReference type="KEGG" id="nmes:H9L09_04925"/>
<feature type="chain" id="PRO_5038969077" description="Esterase-like activity of phytase family protein" evidence="3">
    <location>
        <begin position="21"/>
        <end position="320"/>
    </location>
</feature>
<evidence type="ECO:0000313" key="5">
    <source>
        <dbReference type="Proteomes" id="UP000515947"/>
    </source>
</evidence>
<keyword evidence="2" id="KW-0812">Transmembrane</keyword>
<keyword evidence="2" id="KW-1133">Transmembrane helix</keyword>
<dbReference type="InterPro" id="IPR011047">
    <property type="entry name" value="Quinoprotein_ADH-like_sf"/>
</dbReference>
<dbReference type="EMBL" id="CP060713">
    <property type="protein sequence ID" value="QNN53757.1"/>
    <property type="molecule type" value="Genomic_DNA"/>
</dbReference>
<feature type="region of interest" description="Disordered" evidence="1">
    <location>
        <begin position="246"/>
        <end position="288"/>
    </location>
</feature>
<accession>A0A7G9RDT2</accession>
<evidence type="ECO:0008006" key="6">
    <source>
        <dbReference type="Google" id="ProtNLM"/>
    </source>
</evidence>
<evidence type="ECO:0000256" key="3">
    <source>
        <dbReference type="SAM" id="SignalP"/>
    </source>
</evidence>
<protein>
    <recommendedName>
        <fullName evidence="6">Esterase-like activity of phytase family protein</fullName>
    </recommendedName>
</protein>
<organism evidence="4 5">
    <name type="scientific">Nocardioides mesophilus</name>
    <dbReference type="NCBI Taxonomy" id="433659"/>
    <lineage>
        <taxon>Bacteria</taxon>
        <taxon>Bacillati</taxon>
        <taxon>Actinomycetota</taxon>
        <taxon>Actinomycetes</taxon>
        <taxon>Propionibacteriales</taxon>
        <taxon>Nocardioidaceae</taxon>
        <taxon>Nocardioides</taxon>
    </lineage>
</organism>
<evidence type="ECO:0000313" key="4">
    <source>
        <dbReference type="EMBL" id="QNN53757.1"/>
    </source>
</evidence>
<dbReference type="RefSeq" id="WP_187579601.1">
    <property type="nucleotide sequence ID" value="NZ_CP060713.1"/>
</dbReference>
<evidence type="ECO:0000256" key="1">
    <source>
        <dbReference type="SAM" id="MobiDB-lite"/>
    </source>
</evidence>
<keyword evidence="2" id="KW-0472">Membrane</keyword>
<dbReference type="SUPFAM" id="SSF50998">
    <property type="entry name" value="Quinoprotein alcohol dehydrogenase-like"/>
    <property type="match status" value="1"/>
</dbReference>
<keyword evidence="3" id="KW-0732">Signal</keyword>
<dbReference type="Proteomes" id="UP000515947">
    <property type="component" value="Chromosome"/>
</dbReference>
<keyword evidence="5" id="KW-1185">Reference proteome</keyword>
<reference evidence="4 5" key="1">
    <citation type="submission" date="2020-08" db="EMBL/GenBank/DDBJ databases">
        <title>Genome sequence of Nocardioides mesophilus KACC 16243T.</title>
        <authorList>
            <person name="Hyun D.-W."/>
            <person name="Bae J.-W."/>
        </authorList>
    </citation>
    <scope>NUCLEOTIDE SEQUENCE [LARGE SCALE GENOMIC DNA]</scope>
    <source>
        <strain evidence="4 5">KACC 16243</strain>
    </source>
</reference>
<proteinExistence type="predicted"/>
<gene>
    <name evidence="4" type="ORF">H9L09_04925</name>
</gene>
<evidence type="ECO:0000256" key="2">
    <source>
        <dbReference type="SAM" id="Phobius"/>
    </source>
</evidence>
<feature type="signal peptide" evidence="3">
    <location>
        <begin position="1"/>
        <end position="20"/>
    </location>
</feature>